<protein>
    <submittedName>
        <fullName evidence="2">Uncharacterized protein</fullName>
    </submittedName>
</protein>
<accession>W7E9W0</accession>
<sequence>MILGQKAPFSSCDNIPAQSLSSAHRYKDSGHPSWSWLPGHSPEYELTPTANRFSILADPSNSSTYSPWHSNASTSNANLRRRRKRAGKRHKVQRKSAGIVRLPTTESIVALGHEISTLCLENKSFATEDPRGLNQSRCVPDVTTSRCFAINGSDWPPQLQSDTLPTPIQFTNPPPPSVKSCASVETTLASSFEPSSVPQKQPQLFDLSQFLDYHDATYRWLSKSAFSQPLVTTEVSQGSNSLANSALLFLAQQEKPAAAACGHTFRKPLSPVPPSEDAFDWHQTVLATLGLRERHLVTTPFQAPRLKLPFKHSTQKFMEAPPISVSTGHGTKDHHAKETCRRLPLPLSCLQAFGGFRSASNPFLYDNWTVPRPTIPLPLPLSVLHPPQKASPIDPFRMARMESHPFLHSDTASMGHSNGHCPLTASFTCPCLSKNWEPRGDGLPYLSGPTGNLNMRHDSGCTLRVEAMSTPNESTTSRYPDEVRAQQVDSVFANRNPWVNGRLRSHPPISSRYCLDYWTRVGSKYLQNDIHPAFITPNQELEPEEEWVSISREFDRPPNEDDIDGFVNVGSDEEYEMVQRNTTLYELDGWECIGHSLIAEIVSCDFDEDDYEEFL</sequence>
<feature type="compositionally biased region" description="Polar residues" evidence="1">
    <location>
        <begin position="64"/>
        <end position="78"/>
    </location>
</feature>
<dbReference type="GeneID" id="26254141"/>
<gene>
    <name evidence="2" type="ORF">COCVIDRAFT_28450</name>
</gene>
<reference evidence="2 3" key="1">
    <citation type="journal article" date="2013" name="PLoS Genet.">
        <title>Comparative genome structure, secondary metabolite, and effector coding capacity across Cochliobolus pathogens.</title>
        <authorList>
            <person name="Condon B.J."/>
            <person name="Leng Y."/>
            <person name="Wu D."/>
            <person name="Bushley K.E."/>
            <person name="Ohm R.A."/>
            <person name="Otillar R."/>
            <person name="Martin J."/>
            <person name="Schackwitz W."/>
            <person name="Grimwood J."/>
            <person name="MohdZainudin N."/>
            <person name="Xue C."/>
            <person name="Wang R."/>
            <person name="Manning V.A."/>
            <person name="Dhillon B."/>
            <person name="Tu Z.J."/>
            <person name="Steffenson B.J."/>
            <person name="Salamov A."/>
            <person name="Sun H."/>
            <person name="Lowry S."/>
            <person name="LaButti K."/>
            <person name="Han J."/>
            <person name="Copeland A."/>
            <person name="Lindquist E."/>
            <person name="Barry K."/>
            <person name="Schmutz J."/>
            <person name="Baker S.E."/>
            <person name="Ciuffetti L.M."/>
            <person name="Grigoriev I.V."/>
            <person name="Zhong S."/>
            <person name="Turgeon B.G."/>
        </authorList>
    </citation>
    <scope>NUCLEOTIDE SEQUENCE [LARGE SCALE GENOMIC DNA]</scope>
    <source>
        <strain evidence="2 3">FI3</strain>
    </source>
</reference>
<feature type="compositionally biased region" description="Basic residues" evidence="1">
    <location>
        <begin position="79"/>
        <end position="94"/>
    </location>
</feature>
<dbReference type="AlphaFoldDB" id="W7E9W0"/>
<name>W7E9W0_BIPV3</name>
<evidence type="ECO:0000313" key="2">
    <source>
        <dbReference type="EMBL" id="EUN24946.1"/>
    </source>
</evidence>
<feature type="region of interest" description="Disordered" evidence="1">
    <location>
        <begin position="64"/>
        <end position="96"/>
    </location>
</feature>
<dbReference type="OrthoDB" id="3693345at2759"/>
<evidence type="ECO:0000313" key="3">
    <source>
        <dbReference type="Proteomes" id="UP000054337"/>
    </source>
</evidence>
<keyword evidence="3" id="KW-1185">Reference proteome</keyword>
<evidence type="ECO:0000256" key="1">
    <source>
        <dbReference type="SAM" id="MobiDB-lite"/>
    </source>
</evidence>
<dbReference type="HOGENOM" id="CLU_409929_0_0_1"/>
<dbReference type="RefSeq" id="XP_014554523.1">
    <property type="nucleotide sequence ID" value="XM_014699037.1"/>
</dbReference>
<organism evidence="2 3">
    <name type="scientific">Bipolaris victoriae (strain FI3)</name>
    <name type="common">Victoria blight of oats agent</name>
    <name type="synonym">Cochliobolus victoriae</name>
    <dbReference type="NCBI Taxonomy" id="930091"/>
    <lineage>
        <taxon>Eukaryota</taxon>
        <taxon>Fungi</taxon>
        <taxon>Dikarya</taxon>
        <taxon>Ascomycota</taxon>
        <taxon>Pezizomycotina</taxon>
        <taxon>Dothideomycetes</taxon>
        <taxon>Pleosporomycetidae</taxon>
        <taxon>Pleosporales</taxon>
        <taxon>Pleosporineae</taxon>
        <taxon>Pleosporaceae</taxon>
        <taxon>Bipolaris</taxon>
    </lineage>
</organism>
<proteinExistence type="predicted"/>
<dbReference type="Proteomes" id="UP000054337">
    <property type="component" value="Unassembled WGS sequence"/>
</dbReference>
<dbReference type="EMBL" id="KI968759">
    <property type="protein sequence ID" value="EUN24946.1"/>
    <property type="molecule type" value="Genomic_DNA"/>
</dbReference>